<evidence type="ECO:0000313" key="5">
    <source>
        <dbReference type="Proteomes" id="UP001172083"/>
    </source>
</evidence>
<keyword evidence="1" id="KW-1133">Transmembrane helix</keyword>
<evidence type="ECO:0000259" key="2">
    <source>
        <dbReference type="Pfam" id="PF04773"/>
    </source>
</evidence>
<evidence type="ECO:0000259" key="3">
    <source>
        <dbReference type="Pfam" id="PF16344"/>
    </source>
</evidence>
<dbReference type="InterPro" id="IPR032508">
    <property type="entry name" value="FecR_C"/>
</dbReference>
<dbReference type="PANTHER" id="PTHR30273:SF2">
    <property type="entry name" value="PROTEIN FECR"/>
    <property type="match status" value="1"/>
</dbReference>
<keyword evidence="5" id="KW-1185">Reference proteome</keyword>
<comment type="caution">
    <text evidence="4">The sequence shown here is derived from an EMBL/GenBank/DDBJ whole genome shotgun (WGS) entry which is preliminary data.</text>
</comment>
<dbReference type="RefSeq" id="WP_346762144.1">
    <property type="nucleotide sequence ID" value="NZ_JAUJEB010000011.1"/>
</dbReference>
<dbReference type="Pfam" id="PF16344">
    <property type="entry name" value="FecR_C"/>
    <property type="match status" value="1"/>
</dbReference>
<accession>A0ABT8LG84</accession>
<feature type="transmembrane region" description="Helical" evidence="1">
    <location>
        <begin position="83"/>
        <end position="101"/>
    </location>
</feature>
<sequence>MNWEILAKHLSNELSPTETAEVEEAINNNEADKNIFQEIMQWWPVQIMKRDVHLSQEEKQVTWQVIHAEINKTTPSGILQKKWVISMAASLGLLLIAYLIWPSNQRVATSKGQKSEISLADGSTVFLNHSSSLKYPRSFGEESREIKLKGEAFFDVQKNPALPFIIHTGNTSISVLGTSFNVFSRKDRQTIEVTVVTGKVLFSHEDRQEIIQPGEKGVYDRIKQRLYKIPQEDFNDLAWHSGNLAFKSTTFRQIKTILEKAFDITIEMDNADLNKCVVTSTIHFEDLEDVLEVLALTMGFEYEINKDLVKISGDGCD</sequence>
<dbReference type="InterPro" id="IPR012373">
    <property type="entry name" value="Ferrdict_sens_TM"/>
</dbReference>
<dbReference type="Pfam" id="PF04773">
    <property type="entry name" value="FecR"/>
    <property type="match status" value="1"/>
</dbReference>
<dbReference type="PANTHER" id="PTHR30273">
    <property type="entry name" value="PERIPLASMIC SIGNAL SENSOR AND SIGMA FACTOR ACTIVATOR FECR-RELATED"/>
    <property type="match status" value="1"/>
</dbReference>
<dbReference type="Gene3D" id="2.60.120.1440">
    <property type="match status" value="1"/>
</dbReference>
<organism evidence="4 5">
    <name type="scientific">Agaribacillus aureus</name>
    <dbReference type="NCBI Taxonomy" id="3051825"/>
    <lineage>
        <taxon>Bacteria</taxon>
        <taxon>Pseudomonadati</taxon>
        <taxon>Bacteroidota</taxon>
        <taxon>Cytophagia</taxon>
        <taxon>Cytophagales</taxon>
        <taxon>Splendidivirgaceae</taxon>
        <taxon>Agaribacillus</taxon>
    </lineage>
</organism>
<evidence type="ECO:0000256" key="1">
    <source>
        <dbReference type="SAM" id="Phobius"/>
    </source>
</evidence>
<evidence type="ECO:0000313" key="4">
    <source>
        <dbReference type="EMBL" id="MDN5216807.1"/>
    </source>
</evidence>
<name>A0ABT8LG84_9BACT</name>
<protein>
    <submittedName>
        <fullName evidence="4">FecR domain-containing protein</fullName>
    </submittedName>
</protein>
<dbReference type="Proteomes" id="UP001172083">
    <property type="component" value="Unassembled WGS sequence"/>
</dbReference>
<dbReference type="PIRSF" id="PIRSF018266">
    <property type="entry name" value="FecR"/>
    <property type="match status" value="1"/>
</dbReference>
<feature type="domain" description="Protein FecR C-terminal" evidence="3">
    <location>
        <begin position="244"/>
        <end position="310"/>
    </location>
</feature>
<gene>
    <name evidence="4" type="ORF">QQ020_32350</name>
</gene>
<reference evidence="4" key="1">
    <citation type="submission" date="2023-06" db="EMBL/GenBank/DDBJ databases">
        <title>Genomic of Agaribacillus aureum.</title>
        <authorList>
            <person name="Wang G."/>
        </authorList>
    </citation>
    <scope>NUCLEOTIDE SEQUENCE</scope>
    <source>
        <strain evidence="4">BMA12</strain>
    </source>
</reference>
<keyword evidence="1" id="KW-0812">Transmembrane</keyword>
<dbReference type="InterPro" id="IPR006860">
    <property type="entry name" value="FecR"/>
</dbReference>
<keyword evidence="1" id="KW-0472">Membrane</keyword>
<dbReference type="Gene3D" id="3.55.50.30">
    <property type="match status" value="1"/>
</dbReference>
<dbReference type="EMBL" id="JAUJEB010000011">
    <property type="protein sequence ID" value="MDN5216807.1"/>
    <property type="molecule type" value="Genomic_DNA"/>
</dbReference>
<feature type="domain" description="FecR protein" evidence="2">
    <location>
        <begin position="106"/>
        <end position="200"/>
    </location>
</feature>
<proteinExistence type="predicted"/>